<dbReference type="GO" id="GO:0016874">
    <property type="term" value="F:ligase activity"/>
    <property type="evidence" value="ECO:0007669"/>
    <property type="project" value="UniProtKB-UniRule"/>
</dbReference>
<dbReference type="InterPro" id="IPR011199">
    <property type="entry name" value="Bacillithiol_biosynth_BshC"/>
</dbReference>
<accession>A0A4R6BSZ0</accession>
<dbReference type="EC" id="6.-.-.-" evidence="2"/>
<protein>
    <recommendedName>
        <fullName evidence="2">Putative cysteine ligase BshC</fullName>
        <ecNumber evidence="2">6.-.-.-</ecNumber>
    </recommendedName>
</protein>
<dbReference type="AlphaFoldDB" id="A0A4R6BSZ0"/>
<sequence>MEILTVKDQEKCYGEEFPQQVFKERSALDPHHHTQQLADIITSYMEPLGMTENQRNNLSALSQGAPVIIGGQQAGLFISPLYTIHKIISIIVLAKEQSEQLNRPIVPVFWIAGEDHDFSEVNHAYIYDKSSVALKKIKVATKRQVETSMSDFIVTDEEKKDTINDFISALEETEQTKHIYQLLSSLPNRWTDQFKQLVHELFKNSGLLLIDSNDQSFRRLEKETFKYLLKYHEAIHNSFVTGQEKSVQAGQEKMIETGTNVHLFMKYENQRQLLNFEEGKYKLNKSEDTFTREELLRLIDSEPELFSNNVVTRPVMQELMFNTLAFVGGPSEIKYWSELADIFSYIGRPMPILVPRMRMTYVNQRIQKLLEQYDLEIQEILMIGMKTLQQQFLTQEENKQLLDAVRQLEHELAGRFNELQQHAESPQVKQLLDSNLKHHYQQLDYFKTAYHRELRIKNEVILRHFKEIELTVNPRSGLQERTWHPMQLINETDFCIFNKLSDQLVYTNDQVVIKL</sequence>
<evidence type="ECO:0000259" key="3">
    <source>
        <dbReference type="Pfam" id="PF10079"/>
    </source>
</evidence>
<dbReference type="Pfam" id="PF10079">
    <property type="entry name" value="Rossmann-like_BshC"/>
    <property type="match status" value="1"/>
</dbReference>
<dbReference type="InterPro" id="IPR055398">
    <property type="entry name" value="Rossmann-like_BshC"/>
</dbReference>
<evidence type="ECO:0000313" key="5">
    <source>
        <dbReference type="EMBL" id="TDM07351.1"/>
    </source>
</evidence>
<dbReference type="OrthoDB" id="9765151at2"/>
<feature type="domain" description="Bacillithiol biosynthesis BshC N-terminal Rossmann-like" evidence="3">
    <location>
        <begin position="10"/>
        <end position="357"/>
    </location>
</feature>
<dbReference type="RefSeq" id="WP_133444362.1">
    <property type="nucleotide sequence ID" value="NZ_SCWB01000015.1"/>
</dbReference>
<dbReference type="Pfam" id="PF24850">
    <property type="entry name" value="CC_BshC"/>
    <property type="match status" value="1"/>
</dbReference>
<proteinExistence type="inferred from homology"/>
<keyword evidence="6" id="KW-1185">Reference proteome</keyword>
<comment type="similarity">
    <text evidence="2">Belongs to the BshC family.</text>
</comment>
<organism evidence="5 6">
    <name type="scientific">Macrococcus lamae</name>
    <dbReference type="NCBI Taxonomy" id="198484"/>
    <lineage>
        <taxon>Bacteria</taxon>
        <taxon>Bacillati</taxon>
        <taxon>Bacillota</taxon>
        <taxon>Bacilli</taxon>
        <taxon>Bacillales</taxon>
        <taxon>Staphylococcaceae</taxon>
        <taxon>Macrococcus</taxon>
    </lineage>
</organism>
<evidence type="ECO:0000256" key="2">
    <source>
        <dbReference type="HAMAP-Rule" id="MF_01867"/>
    </source>
</evidence>
<keyword evidence="1 2" id="KW-0436">Ligase</keyword>
<feature type="domain" description="Bacillithiol biosynthesis BshC C-terminal coiled-coil" evidence="4">
    <location>
        <begin position="359"/>
        <end position="505"/>
    </location>
</feature>
<dbReference type="EMBL" id="SCWB01000015">
    <property type="protein sequence ID" value="TDM07351.1"/>
    <property type="molecule type" value="Genomic_DNA"/>
</dbReference>
<evidence type="ECO:0000259" key="4">
    <source>
        <dbReference type="Pfam" id="PF24850"/>
    </source>
</evidence>
<name>A0A4R6BSZ0_9STAP</name>
<dbReference type="NCBIfam" id="TIGR03998">
    <property type="entry name" value="thiol_BshC"/>
    <property type="match status" value="1"/>
</dbReference>
<comment type="caution">
    <text evidence="5">The sequence shown here is derived from an EMBL/GenBank/DDBJ whole genome shotgun (WGS) entry which is preliminary data.</text>
</comment>
<evidence type="ECO:0000256" key="1">
    <source>
        <dbReference type="ARBA" id="ARBA00022598"/>
    </source>
</evidence>
<comment type="function">
    <text evidence="2">Involved in bacillithiol (BSH) biosynthesis. May catalyze the last step of the pathway, the addition of cysteine to glucosamine malate (GlcN-Mal) to generate BSH.</text>
</comment>
<evidence type="ECO:0000313" key="6">
    <source>
        <dbReference type="Proteomes" id="UP000294802"/>
    </source>
</evidence>
<dbReference type="PIRSF" id="PIRSF012535">
    <property type="entry name" value="UCP012535"/>
    <property type="match status" value="1"/>
</dbReference>
<dbReference type="InterPro" id="IPR055399">
    <property type="entry name" value="CC_BshC"/>
</dbReference>
<dbReference type="Proteomes" id="UP000294802">
    <property type="component" value="Unassembled WGS sequence"/>
</dbReference>
<dbReference type="HAMAP" id="MF_01867">
    <property type="entry name" value="BshC"/>
    <property type="match status" value="1"/>
</dbReference>
<reference evidence="5 6" key="1">
    <citation type="submission" date="2019-01" db="EMBL/GenBank/DDBJ databases">
        <title>Draft genome sequences of the type strains of six Macrococcus species.</title>
        <authorList>
            <person name="Mazhar S."/>
            <person name="Altermann E."/>
            <person name="Hill C."/>
            <person name="Mcauliffe O."/>
        </authorList>
    </citation>
    <scope>NUCLEOTIDE SEQUENCE [LARGE SCALE GENOMIC DNA]</scope>
    <source>
        <strain evidence="5 6">CCM4815</strain>
    </source>
</reference>
<gene>
    <name evidence="2 5" type="primary">bshC</name>
    <name evidence="5" type="ORF">ERX29_09040</name>
</gene>